<feature type="domain" description="AMP-binding enzyme C-terminal" evidence="3">
    <location>
        <begin position="198"/>
        <end position="231"/>
    </location>
</feature>
<dbReference type="Gene3D" id="3.40.50.12780">
    <property type="entry name" value="N-terminal domain of ligase-like"/>
    <property type="match status" value="2"/>
</dbReference>
<feature type="non-terminal residue" evidence="4">
    <location>
        <position position="236"/>
    </location>
</feature>
<dbReference type="Gene3D" id="3.30.300.30">
    <property type="match status" value="1"/>
</dbReference>
<gene>
    <name evidence="4" type="ORF">RFI_17834</name>
</gene>
<feature type="compositionally biased region" description="Basic and acidic residues" evidence="2">
    <location>
        <begin position="85"/>
        <end position="116"/>
    </location>
</feature>
<dbReference type="EMBL" id="ASPP01013696">
    <property type="protein sequence ID" value="ETO19396.1"/>
    <property type="molecule type" value="Genomic_DNA"/>
</dbReference>
<dbReference type="Pfam" id="PF13193">
    <property type="entry name" value="AMP-binding_C"/>
    <property type="match status" value="1"/>
</dbReference>
<evidence type="ECO:0000313" key="4">
    <source>
        <dbReference type="EMBL" id="ETO19396.1"/>
    </source>
</evidence>
<comment type="caution">
    <text evidence="4">The sequence shown here is derived from an EMBL/GenBank/DDBJ whole genome shotgun (WGS) entry which is preliminary data.</text>
</comment>
<name>X6N037_RETFI</name>
<accession>X6N037</accession>
<proteinExistence type="predicted"/>
<dbReference type="InterPro" id="IPR045851">
    <property type="entry name" value="AMP-bd_C_sf"/>
</dbReference>
<organism evidence="4 5">
    <name type="scientific">Reticulomyxa filosa</name>
    <dbReference type="NCBI Taxonomy" id="46433"/>
    <lineage>
        <taxon>Eukaryota</taxon>
        <taxon>Sar</taxon>
        <taxon>Rhizaria</taxon>
        <taxon>Retaria</taxon>
        <taxon>Foraminifera</taxon>
        <taxon>Monothalamids</taxon>
        <taxon>Reticulomyxidae</taxon>
        <taxon>Reticulomyxa</taxon>
    </lineage>
</organism>
<dbReference type="InterPro" id="IPR042099">
    <property type="entry name" value="ANL_N_sf"/>
</dbReference>
<dbReference type="OrthoDB" id="1706066at2759"/>
<dbReference type="AlphaFoldDB" id="X6N037"/>
<dbReference type="EC" id="6.2.1.1" evidence="1"/>
<evidence type="ECO:0000313" key="5">
    <source>
        <dbReference type="Proteomes" id="UP000023152"/>
    </source>
</evidence>
<dbReference type="Proteomes" id="UP000023152">
    <property type="component" value="Unassembled WGS sequence"/>
</dbReference>
<reference evidence="4 5" key="1">
    <citation type="journal article" date="2013" name="Curr. Biol.">
        <title>The Genome of the Foraminiferan Reticulomyxa filosa.</title>
        <authorList>
            <person name="Glockner G."/>
            <person name="Hulsmann N."/>
            <person name="Schleicher M."/>
            <person name="Noegel A.A."/>
            <person name="Eichinger L."/>
            <person name="Gallinger C."/>
            <person name="Pawlowski J."/>
            <person name="Sierra R."/>
            <person name="Euteneuer U."/>
            <person name="Pillet L."/>
            <person name="Moustafa A."/>
            <person name="Platzer M."/>
            <person name="Groth M."/>
            <person name="Szafranski K."/>
            <person name="Schliwa M."/>
        </authorList>
    </citation>
    <scope>NUCLEOTIDE SEQUENCE [LARGE SCALE GENOMIC DNA]</scope>
</reference>
<feature type="region of interest" description="Disordered" evidence="2">
    <location>
        <begin position="60"/>
        <end position="130"/>
    </location>
</feature>
<protein>
    <recommendedName>
        <fullName evidence="1">acetate--CoA ligase</fullName>
        <ecNumber evidence="1">6.2.1.1</ecNumber>
    </recommendedName>
</protein>
<keyword evidence="5" id="KW-1185">Reference proteome</keyword>
<evidence type="ECO:0000256" key="2">
    <source>
        <dbReference type="SAM" id="MobiDB-lite"/>
    </source>
</evidence>
<dbReference type="InterPro" id="IPR025110">
    <property type="entry name" value="AMP-bd_C"/>
</dbReference>
<sequence length="236" mass="26217">MNEMFIPFRVYAHVFFICLLKETKNTETGGIMITPLPGATDLKPGSVTLPFFGIEPALLNKETGEEIPPQKGTWGDKLINGNKQSSEKDVQQKPTEKTTDKTTDKIPDVTSEKNVEKSSSSSSEEEQDGILVIKRPWPGMARTVYGAHDRYLNTYMKPYPGYYFTGDGAKRDKDGYYWITGRVDDVLNVSGHRLGTAEIESAVVQHPAIAEAAVVGTSHDIKGYFVCICFVETNRI</sequence>
<dbReference type="GO" id="GO:0003987">
    <property type="term" value="F:acetate-CoA ligase activity"/>
    <property type="evidence" value="ECO:0007669"/>
    <property type="project" value="UniProtKB-EC"/>
</dbReference>
<dbReference type="SUPFAM" id="SSF56801">
    <property type="entry name" value="Acetyl-CoA synthetase-like"/>
    <property type="match status" value="1"/>
</dbReference>
<dbReference type="PANTHER" id="PTHR24095">
    <property type="entry name" value="ACETYL-COENZYME A SYNTHETASE"/>
    <property type="match status" value="1"/>
</dbReference>
<evidence type="ECO:0000256" key="1">
    <source>
        <dbReference type="ARBA" id="ARBA00013275"/>
    </source>
</evidence>
<dbReference type="GO" id="GO:0006085">
    <property type="term" value="P:acetyl-CoA biosynthetic process"/>
    <property type="evidence" value="ECO:0007669"/>
    <property type="project" value="TreeGrafter"/>
</dbReference>
<evidence type="ECO:0000259" key="3">
    <source>
        <dbReference type="Pfam" id="PF13193"/>
    </source>
</evidence>
<dbReference type="PANTHER" id="PTHR24095:SF14">
    <property type="entry name" value="ACETYL-COENZYME A SYNTHETASE 1"/>
    <property type="match status" value="1"/>
</dbReference>